<dbReference type="CDD" id="cd10528">
    <property type="entry name" value="SET_SETD8"/>
    <property type="match status" value="1"/>
</dbReference>
<organism evidence="14 15">
    <name type="scientific">Polistes dominula</name>
    <name type="common">European paper wasp</name>
    <name type="synonym">Vespa dominula</name>
    <dbReference type="NCBI Taxonomy" id="743375"/>
    <lineage>
        <taxon>Eukaryota</taxon>
        <taxon>Metazoa</taxon>
        <taxon>Ecdysozoa</taxon>
        <taxon>Arthropoda</taxon>
        <taxon>Hexapoda</taxon>
        <taxon>Insecta</taxon>
        <taxon>Pterygota</taxon>
        <taxon>Neoptera</taxon>
        <taxon>Endopterygota</taxon>
        <taxon>Hymenoptera</taxon>
        <taxon>Apocrita</taxon>
        <taxon>Aculeata</taxon>
        <taxon>Vespoidea</taxon>
        <taxon>Vespidae</taxon>
        <taxon>Polistinae</taxon>
        <taxon>Polistini</taxon>
        <taxon>Polistes</taxon>
    </lineage>
</organism>
<proteinExistence type="predicted"/>
<dbReference type="InterPro" id="IPR051760">
    <property type="entry name" value="KMT5A"/>
</dbReference>
<dbReference type="RefSeq" id="XP_015188928.1">
    <property type="nucleotide sequence ID" value="XM_015333442.1"/>
</dbReference>
<evidence type="ECO:0000256" key="10">
    <source>
        <dbReference type="ARBA" id="ARBA00023163"/>
    </source>
</evidence>
<keyword evidence="9" id="KW-0805">Transcription regulation</keyword>
<dbReference type="InterPro" id="IPR047266">
    <property type="entry name" value="KMT5A-like_SET"/>
</dbReference>
<protein>
    <recommendedName>
        <fullName evidence="3">[histone H4]-lysine(20) N-methyltransferase</fullName>
        <ecNumber evidence="3">2.1.1.361</ecNumber>
    </recommendedName>
</protein>
<comment type="subcellular location">
    <subcellularLocation>
        <location evidence="2">Chromosome</location>
    </subcellularLocation>
    <subcellularLocation>
        <location evidence="1">Nucleus</location>
    </subcellularLocation>
</comment>
<evidence type="ECO:0000313" key="15">
    <source>
        <dbReference type="RefSeq" id="XP_015188928.1"/>
    </source>
</evidence>
<dbReference type="PANTHER" id="PTHR46167">
    <property type="entry name" value="N-LYSINE METHYLTRANSFERASE KMT5A"/>
    <property type="match status" value="1"/>
</dbReference>
<keyword evidence="8" id="KW-0156">Chromatin regulator</keyword>
<dbReference type="Proteomes" id="UP000694924">
    <property type="component" value="Unplaced"/>
</dbReference>
<reference evidence="15" key="1">
    <citation type="submission" date="2025-08" db="UniProtKB">
        <authorList>
            <consortium name="RefSeq"/>
        </authorList>
    </citation>
    <scope>IDENTIFICATION</scope>
    <source>
        <tissue evidence="15">Whole body</tissue>
    </source>
</reference>
<evidence type="ECO:0000256" key="9">
    <source>
        <dbReference type="ARBA" id="ARBA00023015"/>
    </source>
</evidence>
<evidence type="ECO:0000256" key="11">
    <source>
        <dbReference type="ARBA" id="ARBA00023242"/>
    </source>
</evidence>
<evidence type="ECO:0000256" key="8">
    <source>
        <dbReference type="ARBA" id="ARBA00022853"/>
    </source>
</evidence>
<keyword evidence="14" id="KW-1185">Reference proteome</keyword>
<dbReference type="Pfam" id="PF00856">
    <property type="entry name" value="SET"/>
    <property type="match status" value="1"/>
</dbReference>
<dbReference type="Gene3D" id="2.170.270.10">
    <property type="entry name" value="SET domain"/>
    <property type="match status" value="1"/>
</dbReference>
<dbReference type="PANTHER" id="PTHR46167:SF1">
    <property type="entry name" value="N-LYSINE METHYLTRANSFERASE KMT5A"/>
    <property type="match status" value="1"/>
</dbReference>
<feature type="domain" description="SET" evidence="13">
    <location>
        <begin position="141"/>
        <end position="262"/>
    </location>
</feature>
<evidence type="ECO:0000313" key="14">
    <source>
        <dbReference type="Proteomes" id="UP000694924"/>
    </source>
</evidence>
<evidence type="ECO:0000256" key="2">
    <source>
        <dbReference type="ARBA" id="ARBA00004286"/>
    </source>
</evidence>
<sequence>MRKSNQKTVDCFKKFKDKMVKVRETPEEVSPINGASTPHRINMLSSVVEETDNASVISGKNKEFVGKIRPPKHLARKPARRKLILNQNNVQRSVHSSVIKSTNHTLTEYFPVRRSVRKSKKAVLEEKQRDIESKVLQQVEEGLEVRHFPGKGRGVVTTRSFAKGEFVVEYIGELIDQVTAKKREKIYAQDQNAGCYMYYFQHRNHQYCVDATAESDKLGRLVNHSRNGNLIARIVEVESTPHLVLTAKEDISIGVEVSYDYGDRSREAIRYHPWLAL</sequence>
<keyword evidence="6" id="KW-0808">Transferase</keyword>
<name>A0ABM1J8Z0_POLDO</name>
<accession>A0ABM1J8Z0</accession>
<dbReference type="SMART" id="SM00317">
    <property type="entry name" value="SET"/>
    <property type="match status" value="1"/>
</dbReference>
<comment type="catalytic activity">
    <reaction evidence="12">
        <text>L-lysyl(20)-[histone H4] + S-adenosyl-L-methionine = N(6)-methyl-L-lysyl(20)-[histone H4] + S-adenosyl-L-homocysteine + H(+)</text>
        <dbReference type="Rhea" id="RHEA:60344"/>
        <dbReference type="Rhea" id="RHEA-COMP:15554"/>
        <dbReference type="Rhea" id="RHEA-COMP:15555"/>
        <dbReference type="ChEBI" id="CHEBI:15378"/>
        <dbReference type="ChEBI" id="CHEBI:29969"/>
        <dbReference type="ChEBI" id="CHEBI:57856"/>
        <dbReference type="ChEBI" id="CHEBI:59789"/>
        <dbReference type="ChEBI" id="CHEBI:61929"/>
        <dbReference type="EC" id="2.1.1.361"/>
    </reaction>
</comment>
<keyword evidence="7" id="KW-0949">S-adenosyl-L-methionine</keyword>
<keyword evidence="11" id="KW-0539">Nucleus</keyword>
<evidence type="ECO:0000256" key="5">
    <source>
        <dbReference type="ARBA" id="ARBA00022603"/>
    </source>
</evidence>
<keyword evidence="10" id="KW-0804">Transcription</keyword>
<dbReference type="PROSITE" id="PS51571">
    <property type="entry name" value="SAM_MT43_PR_SET"/>
    <property type="match status" value="1"/>
</dbReference>
<dbReference type="SUPFAM" id="SSF82199">
    <property type="entry name" value="SET domain"/>
    <property type="match status" value="1"/>
</dbReference>
<evidence type="ECO:0000256" key="3">
    <source>
        <dbReference type="ARBA" id="ARBA00012187"/>
    </source>
</evidence>
<keyword evidence="4" id="KW-0158">Chromosome</keyword>
<keyword evidence="5" id="KW-0489">Methyltransferase</keyword>
<evidence type="ECO:0000256" key="1">
    <source>
        <dbReference type="ARBA" id="ARBA00004123"/>
    </source>
</evidence>
<dbReference type="GeneID" id="107073041"/>
<gene>
    <name evidence="15" type="primary">LOC107073041</name>
</gene>
<evidence type="ECO:0000256" key="7">
    <source>
        <dbReference type="ARBA" id="ARBA00022691"/>
    </source>
</evidence>
<evidence type="ECO:0000256" key="4">
    <source>
        <dbReference type="ARBA" id="ARBA00022454"/>
    </source>
</evidence>
<evidence type="ECO:0000256" key="12">
    <source>
        <dbReference type="ARBA" id="ARBA00047784"/>
    </source>
</evidence>
<dbReference type="InterPro" id="IPR016858">
    <property type="entry name" value="KMT5A-like"/>
</dbReference>
<evidence type="ECO:0000259" key="13">
    <source>
        <dbReference type="PROSITE" id="PS50280"/>
    </source>
</evidence>
<evidence type="ECO:0000256" key="6">
    <source>
        <dbReference type="ARBA" id="ARBA00022679"/>
    </source>
</evidence>
<dbReference type="InterPro" id="IPR046341">
    <property type="entry name" value="SET_dom_sf"/>
</dbReference>
<dbReference type="PROSITE" id="PS50280">
    <property type="entry name" value="SET"/>
    <property type="match status" value="1"/>
</dbReference>
<dbReference type="InterPro" id="IPR001214">
    <property type="entry name" value="SET_dom"/>
</dbReference>
<dbReference type="EC" id="2.1.1.361" evidence="3"/>